<dbReference type="EMBL" id="BSXS01006805">
    <property type="protein sequence ID" value="GME86276.1"/>
    <property type="molecule type" value="Genomic_DNA"/>
</dbReference>
<reference evidence="1" key="1">
    <citation type="submission" date="2023-04" db="EMBL/GenBank/DDBJ databases">
        <title>Ambrosiozyma monospora NBRC 10751.</title>
        <authorList>
            <person name="Ichikawa N."/>
            <person name="Sato H."/>
            <person name="Tonouchi N."/>
        </authorList>
    </citation>
    <scope>NUCLEOTIDE SEQUENCE</scope>
    <source>
        <strain evidence="1">NBRC 10751</strain>
    </source>
</reference>
<name>A0ACB5TD74_AMBMO</name>
<dbReference type="Proteomes" id="UP001165064">
    <property type="component" value="Unassembled WGS sequence"/>
</dbReference>
<evidence type="ECO:0000313" key="1">
    <source>
        <dbReference type="EMBL" id="GME86276.1"/>
    </source>
</evidence>
<keyword evidence="2" id="KW-1185">Reference proteome</keyword>
<comment type="caution">
    <text evidence="1">The sequence shown here is derived from an EMBL/GenBank/DDBJ whole genome shotgun (WGS) entry which is preliminary data.</text>
</comment>
<sequence>MITLPSHARSHFTSTSHFQKFISRILLFTALLLQTTTAAFVRSYQCSGVDQEQFLFSSFLTNSSFNEDTGDLSFQLRTFALDEIVDINSKTNMFTTLHVVLYYMDEVIADDYLRFCDYIQVERSTHYIVPSGVFEGLDFAATSSIYLNPLDGPFGSEVPTQSVRTINDDPLALLPTSSTMNLIGITTATASSMSTISPSLYSSASAVISSNNSSLQSSIRRNSSSSALSSSSSSSSSNTNGKTTTTDESDPDFLPVAIQKRDLNIITVTEPQVLTSLSTVYQQATTTSSSPFQSSSSSSPSSSHSSSQSSTTSSSCPVLKNNEVIINYTKHVGHRSRFGAYKIQLSVISPSANHTVIGCTHAYVNLKLDNKLPTTMVAFYATILGLILFSNFLNMMISPYQDSTDPFLKITAAICNAPLLNQISPIYTDFWQYLQYMFFMAALNLQYPGFFIPLMSSMRWVGLAVMSHGVPGACSGGVYETIFSGGLKALTLDSYNSDASESWRNFLWIAAT</sequence>
<organism evidence="1 2">
    <name type="scientific">Ambrosiozyma monospora</name>
    <name type="common">Yeast</name>
    <name type="synonym">Endomycopsis monosporus</name>
    <dbReference type="NCBI Taxonomy" id="43982"/>
    <lineage>
        <taxon>Eukaryota</taxon>
        <taxon>Fungi</taxon>
        <taxon>Dikarya</taxon>
        <taxon>Ascomycota</taxon>
        <taxon>Saccharomycotina</taxon>
        <taxon>Pichiomycetes</taxon>
        <taxon>Pichiales</taxon>
        <taxon>Pichiaceae</taxon>
        <taxon>Ambrosiozyma</taxon>
    </lineage>
</organism>
<gene>
    <name evidence="1" type="ORF">Amon02_000792500</name>
</gene>
<evidence type="ECO:0000313" key="2">
    <source>
        <dbReference type="Proteomes" id="UP001165064"/>
    </source>
</evidence>
<proteinExistence type="predicted"/>
<protein>
    <submittedName>
        <fullName evidence="1">Unnamed protein product</fullName>
    </submittedName>
</protein>
<accession>A0ACB5TD74</accession>